<sequence>MSVPPGTPDDHLAPGSTFDRWSPFPGQVLGSLTLIVGPLAWTSGLFLQWLARQSAALTPTELDALDADAFAAPMLIVVHERAPGLSTAGWTLQLIGALVLIPAMIALAHISARRAPLIPALGACLMTFGLSARIFYLGVDATAFNLVERLGSDSASSLFLDGYGELAYAFWRVPVVISVGTILGSVLIAVAAYLSRTFGLVRSLLILPAGWLGMGILKEHEPGVGGLCLALALVPCGLTLLRNRAPHSRVLFDESSRVPRPVRDLISW</sequence>
<gene>
    <name evidence="2" type="ORF">FHQ09_03680</name>
</gene>
<feature type="transmembrane region" description="Helical" evidence="1">
    <location>
        <begin position="28"/>
        <end position="51"/>
    </location>
</feature>
<protein>
    <submittedName>
        <fullName evidence="2">Uncharacterized protein</fullName>
    </submittedName>
</protein>
<feature type="transmembrane region" description="Helical" evidence="1">
    <location>
        <begin position="117"/>
        <end position="136"/>
    </location>
</feature>
<feature type="transmembrane region" description="Helical" evidence="1">
    <location>
        <begin position="200"/>
        <end position="217"/>
    </location>
</feature>
<evidence type="ECO:0000313" key="2">
    <source>
        <dbReference type="EMBL" id="TNM56700.1"/>
    </source>
</evidence>
<feature type="transmembrane region" description="Helical" evidence="1">
    <location>
        <begin position="169"/>
        <end position="193"/>
    </location>
</feature>
<accession>A0A5C4X463</accession>
<dbReference type="EMBL" id="VDMQ01000002">
    <property type="protein sequence ID" value="TNM56700.1"/>
    <property type="molecule type" value="Genomic_DNA"/>
</dbReference>
<keyword evidence="1" id="KW-0472">Membrane</keyword>
<dbReference type="AlphaFoldDB" id="A0A5C4X463"/>
<feature type="transmembrane region" description="Helical" evidence="1">
    <location>
        <begin position="223"/>
        <end position="241"/>
    </location>
</feature>
<evidence type="ECO:0000256" key="1">
    <source>
        <dbReference type="SAM" id="Phobius"/>
    </source>
</evidence>
<reference evidence="2 3" key="1">
    <citation type="submission" date="2019-06" db="EMBL/GenBank/DDBJ databases">
        <authorList>
            <person name="Mardanova A.M."/>
            <person name="Pudova D.S."/>
            <person name="Shagimardanova E.I."/>
            <person name="Gogoleva N.E."/>
            <person name="Lutfullin M.T."/>
            <person name="Hadieva G.F."/>
            <person name="Sharipova M.R."/>
        </authorList>
    </citation>
    <scope>NUCLEOTIDE SEQUENCE [LARGE SCALE GENOMIC DNA]</scope>
    <source>
        <strain evidence="2 3">MG-1</strain>
    </source>
</reference>
<comment type="caution">
    <text evidence="2">The sequence shown here is derived from an EMBL/GenBank/DDBJ whole genome shotgun (WGS) entry which is preliminary data.</text>
</comment>
<keyword evidence="1" id="KW-0812">Transmembrane</keyword>
<organism evidence="2 3">
    <name type="scientific">Brevibacterium sediminis</name>
    <dbReference type="NCBI Taxonomy" id="1857024"/>
    <lineage>
        <taxon>Bacteria</taxon>
        <taxon>Bacillati</taxon>
        <taxon>Actinomycetota</taxon>
        <taxon>Actinomycetes</taxon>
        <taxon>Micrococcales</taxon>
        <taxon>Brevibacteriaceae</taxon>
        <taxon>Brevibacterium</taxon>
    </lineage>
</organism>
<name>A0A5C4X463_9MICO</name>
<dbReference type="RefSeq" id="WP_139467507.1">
    <property type="nucleotide sequence ID" value="NZ_VDMQ01000002.1"/>
</dbReference>
<dbReference type="Proteomes" id="UP000314223">
    <property type="component" value="Unassembled WGS sequence"/>
</dbReference>
<evidence type="ECO:0000313" key="3">
    <source>
        <dbReference type="Proteomes" id="UP000314223"/>
    </source>
</evidence>
<feature type="transmembrane region" description="Helical" evidence="1">
    <location>
        <begin position="90"/>
        <end position="110"/>
    </location>
</feature>
<proteinExistence type="predicted"/>
<keyword evidence="1" id="KW-1133">Transmembrane helix</keyword>